<sequence>AGGRRRFSCGLCGKSYRHGGSLANHRHSHRAGPFACPVCARPCPNMAAFRNHLRSRPRCRAGPNVG</sequence>
<dbReference type="Pfam" id="PF12874">
    <property type="entry name" value="zf-met"/>
    <property type="match status" value="1"/>
</dbReference>
<reference evidence="3 4" key="1">
    <citation type="submission" date="2019-09" db="EMBL/GenBank/DDBJ databases">
        <title>Bird 10,000 Genomes (B10K) Project - Family phase.</title>
        <authorList>
            <person name="Zhang G."/>
        </authorList>
    </citation>
    <scope>NUCLEOTIDE SEQUENCE [LARGE SCALE GENOMIC DNA]</scope>
    <source>
        <strain evidence="3">B10K-DU-001-23</strain>
        <tissue evidence="3">Muscle</tissue>
    </source>
</reference>
<dbReference type="Pfam" id="PF00096">
    <property type="entry name" value="zf-C2H2"/>
    <property type="match status" value="1"/>
</dbReference>
<dbReference type="EMBL" id="VWZJ01005478">
    <property type="protein sequence ID" value="NXG59204.1"/>
    <property type="molecule type" value="Genomic_DNA"/>
</dbReference>
<dbReference type="InterPro" id="IPR036236">
    <property type="entry name" value="Znf_C2H2_sf"/>
</dbReference>
<keyword evidence="4" id="KW-1185">Reference proteome</keyword>
<dbReference type="PROSITE" id="PS50157">
    <property type="entry name" value="ZINC_FINGER_C2H2_2"/>
    <property type="match status" value="1"/>
</dbReference>
<proteinExistence type="predicted"/>
<organism evidence="3 4">
    <name type="scientific">Hemiprocne comata</name>
    <dbReference type="NCBI Taxonomy" id="243314"/>
    <lineage>
        <taxon>Eukaryota</taxon>
        <taxon>Metazoa</taxon>
        <taxon>Chordata</taxon>
        <taxon>Craniata</taxon>
        <taxon>Vertebrata</taxon>
        <taxon>Euteleostomi</taxon>
        <taxon>Archelosauria</taxon>
        <taxon>Archosauria</taxon>
        <taxon>Dinosauria</taxon>
        <taxon>Saurischia</taxon>
        <taxon>Theropoda</taxon>
        <taxon>Coelurosauria</taxon>
        <taxon>Aves</taxon>
        <taxon>Neognathae</taxon>
        <taxon>Neoaves</taxon>
        <taxon>Strisores</taxon>
        <taxon>Apodiformes</taxon>
        <taxon>Apodidae</taxon>
        <taxon>Hemiprocninae</taxon>
        <taxon>Hemiprocne</taxon>
    </lineage>
</organism>
<dbReference type="SUPFAM" id="SSF57667">
    <property type="entry name" value="beta-beta-alpha zinc fingers"/>
    <property type="match status" value="1"/>
</dbReference>
<dbReference type="OrthoDB" id="8117402at2759"/>
<dbReference type="InterPro" id="IPR013087">
    <property type="entry name" value="Znf_C2H2_type"/>
</dbReference>
<keyword evidence="1" id="KW-0862">Zinc</keyword>
<keyword evidence="1" id="KW-0479">Metal-binding</keyword>
<dbReference type="Gene3D" id="3.30.160.60">
    <property type="entry name" value="Classic Zinc Finger"/>
    <property type="match status" value="1"/>
</dbReference>
<dbReference type="GO" id="GO:0008270">
    <property type="term" value="F:zinc ion binding"/>
    <property type="evidence" value="ECO:0007669"/>
    <property type="project" value="UniProtKB-KW"/>
</dbReference>
<dbReference type="PROSITE" id="PS00028">
    <property type="entry name" value="ZINC_FINGER_C2H2_1"/>
    <property type="match status" value="1"/>
</dbReference>
<comment type="caution">
    <text evidence="3">The sequence shown here is derived from an EMBL/GenBank/DDBJ whole genome shotgun (WGS) entry which is preliminary data.</text>
</comment>
<feature type="domain" description="C2H2-type" evidence="2">
    <location>
        <begin position="7"/>
        <end position="29"/>
    </location>
</feature>
<evidence type="ECO:0000259" key="2">
    <source>
        <dbReference type="PROSITE" id="PS50157"/>
    </source>
</evidence>
<dbReference type="SMART" id="SM00355">
    <property type="entry name" value="ZnF_C2H2"/>
    <property type="match status" value="2"/>
</dbReference>
<evidence type="ECO:0000256" key="1">
    <source>
        <dbReference type="PROSITE-ProRule" id="PRU00042"/>
    </source>
</evidence>
<dbReference type="Proteomes" id="UP000518305">
    <property type="component" value="Unassembled WGS sequence"/>
</dbReference>
<feature type="non-terminal residue" evidence="3">
    <location>
        <position position="1"/>
    </location>
</feature>
<name>A0A7K9D3M8_9AVES</name>
<keyword evidence="1" id="KW-0863">Zinc-finger</keyword>
<protein>
    <submittedName>
        <fullName evidence="3">ZN646 protein</fullName>
    </submittedName>
</protein>
<gene>
    <name evidence="3" type="primary">Znf646_0</name>
    <name evidence="3" type="ORF">HEMCOM_R15301</name>
</gene>
<dbReference type="AlphaFoldDB" id="A0A7K9D3M8"/>
<evidence type="ECO:0000313" key="4">
    <source>
        <dbReference type="Proteomes" id="UP000518305"/>
    </source>
</evidence>
<accession>A0A7K9D3M8</accession>
<feature type="non-terminal residue" evidence="3">
    <location>
        <position position="66"/>
    </location>
</feature>
<evidence type="ECO:0000313" key="3">
    <source>
        <dbReference type="EMBL" id="NXG59204.1"/>
    </source>
</evidence>